<keyword evidence="6" id="KW-0418">Kinase</keyword>
<protein>
    <recommendedName>
        <fullName evidence="2">histidine kinase</fullName>
        <ecNumber evidence="2">2.7.13.3</ecNumber>
    </recommendedName>
</protein>
<reference evidence="6 7" key="1">
    <citation type="submission" date="2019-07" db="EMBL/GenBank/DDBJ databases">
        <title>Whole genome shotgun sequence of Brevifollis gellanilyticus NBRC 108608.</title>
        <authorList>
            <person name="Hosoyama A."/>
            <person name="Uohara A."/>
            <person name="Ohji S."/>
            <person name="Ichikawa N."/>
        </authorList>
    </citation>
    <scope>NUCLEOTIDE SEQUENCE [LARGE SCALE GENOMIC DNA]</scope>
    <source>
        <strain evidence="6 7">NBRC 108608</strain>
    </source>
</reference>
<dbReference type="Gene3D" id="3.30.565.10">
    <property type="entry name" value="Histidine kinase-like ATPase, C-terminal domain"/>
    <property type="match status" value="1"/>
</dbReference>
<comment type="catalytic activity">
    <reaction evidence="1">
        <text>ATP + protein L-histidine = ADP + protein N-phospho-L-histidine.</text>
        <dbReference type="EC" id="2.7.13.3"/>
    </reaction>
</comment>
<dbReference type="AlphaFoldDB" id="A0A512ME37"/>
<keyword evidence="4" id="KW-1133">Transmembrane helix</keyword>
<keyword evidence="4" id="KW-0472">Membrane</keyword>
<dbReference type="Pfam" id="PF00512">
    <property type="entry name" value="HisKA"/>
    <property type="match status" value="1"/>
</dbReference>
<dbReference type="RefSeq" id="WP_146853394.1">
    <property type="nucleotide sequence ID" value="NZ_BKAG01000039.1"/>
</dbReference>
<dbReference type="InterPro" id="IPR036890">
    <property type="entry name" value="HATPase_C_sf"/>
</dbReference>
<evidence type="ECO:0000256" key="4">
    <source>
        <dbReference type="SAM" id="Phobius"/>
    </source>
</evidence>
<dbReference type="Pfam" id="PF02518">
    <property type="entry name" value="HATPase_c"/>
    <property type="match status" value="1"/>
</dbReference>
<evidence type="ECO:0000313" key="6">
    <source>
        <dbReference type="EMBL" id="GEP44952.1"/>
    </source>
</evidence>
<dbReference type="Proteomes" id="UP000321577">
    <property type="component" value="Unassembled WGS sequence"/>
</dbReference>
<organism evidence="6 7">
    <name type="scientific">Brevifollis gellanilyticus</name>
    <dbReference type="NCBI Taxonomy" id="748831"/>
    <lineage>
        <taxon>Bacteria</taxon>
        <taxon>Pseudomonadati</taxon>
        <taxon>Verrucomicrobiota</taxon>
        <taxon>Verrucomicrobiia</taxon>
        <taxon>Verrucomicrobiales</taxon>
        <taxon>Verrucomicrobiaceae</taxon>
    </lineage>
</organism>
<accession>A0A512ME37</accession>
<keyword evidence="6" id="KW-0808">Transferase</keyword>
<evidence type="ECO:0000256" key="2">
    <source>
        <dbReference type="ARBA" id="ARBA00012438"/>
    </source>
</evidence>
<keyword evidence="7" id="KW-1185">Reference proteome</keyword>
<dbReference type="PROSITE" id="PS50109">
    <property type="entry name" value="HIS_KIN"/>
    <property type="match status" value="1"/>
</dbReference>
<dbReference type="InterPro" id="IPR004358">
    <property type="entry name" value="Sig_transdc_His_kin-like_C"/>
</dbReference>
<dbReference type="EMBL" id="BKAG01000039">
    <property type="protein sequence ID" value="GEP44952.1"/>
    <property type="molecule type" value="Genomic_DNA"/>
</dbReference>
<feature type="domain" description="Histidine kinase" evidence="5">
    <location>
        <begin position="333"/>
        <end position="553"/>
    </location>
</feature>
<dbReference type="CDD" id="cd00082">
    <property type="entry name" value="HisKA"/>
    <property type="match status" value="1"/>
</dbReference>
<dbReference type="Gene3D" id="1.10.287.130">
    <property type="match status" value="1"/>
</dbReference>
<keyword evidence="4" id="KW-0812">Transmembrane</keyword>
<dbReference type="GO" id="GO:0000155">
    <property type="term" value="F:phosphorelay sensor kinase activity"/>
    <property type="evidence" value="ECO:0007669"/>
    <property type="project" value="InterPro"/>
</dbReference>
<comment type="caution">
    <text evidence="6">The sequence shown here is derived from an EMBL/GenBank/DDBJ whole genome shotgun (WGS) entry which is preliminary data.</text>
</comment>
<feature type="transmembrane region" description="Helical" evidence="4">
    <location>
        <begin position="291"/>
        <end position="314"/>
    </location>
</feature>
<dbReference type="SUPFAM" id="SSF55874">
    <property type="entry name" value="ATPase domain of HSP90 chaperone/DNA topoisomerase II/histidine kinase"/>
    <property type="match status" value="1"/>
</dbReference>
<dbReference type="SMART" id="SM00388">
    <property type="entry name" value="HisKA"/>
    <property type="match status" value="1"/>
</dbReference>
<evidence type="ECO:0000259" key="5">
    <source>
        <dbReference type="PROSITE" id="PS50109"/>
    </source>
</evidence>
<dbReference type="SUPFAM" id="SSF47384">
    <property type="entry name" value="Homodimeric domain of signal transducing histidine kinase"/>
    <property type="match status" value="1"/>
</dbReference>
<evidence type="ECO:0000313" key="7">
    <source>
        <dbReference type="Proteomes" id="UP000321577"/>
    </source>
</evidence>
<evidence type="ECO:0000256" key="1">
    <source>
        <dbReference type="ARBA" id="ARBA00000085"/>
    </source>
</evidence>
<keyword evidence="3" id="KW-0597">Phosphoprotein</keyword>
<dbReference type="EC" id="2.7.13.3" evidence="2"/>
<gene>
    <name evidence="6" type="ORF">BGE01nite_42430</name>
</gene>
<dbReference type="InterPro" id="IPR003594">
    <property type="entry name" value="HATPase_dom"/>
</dbReference>
<dbReference type="InterPro" id="IPR003661">
    <property type="entry name" value="HisK_dim/P_dom"/>
</dbReference>
<name>A0A512ME37_9BACT</name>
<evidence type="ECO:0000256" key="3">
    <source>
        <dbReference type="ARBA" id="ARBA00022553"/>
    </source>
</evidence>
<feature type="transmembrane region" description="Helical" evidence="4">
    <location>
        <begin position="12"/>
        <end position="31"/>
    </location>
</feature>
<dbReference type="SMART" id="SM00387">
    <property type="entry name" value="HATPase_c"/>
    <property type="match status" value="1"/>
</dbReference>
<proteinExistence type="predicted"/>
<dbReference type="OrthoDB" id="9813151at2"/>
<dbReference type="InterPro" id="IPR005467">
    <property type="entry name" value="His_kinase_dom"/>
</dbReference>
<dbReference type="PANTHER" id="PTHR43547:SF2">
    <property type="entry name" value="HYBRID SIGNAL TRANSDUCTION HISTIDINE KINASE C"/>
    <property type="match status" value="1"/>
</dbReference>
<dbReference type="PRINTS" id="PR00344">
    <property type="entry name" value="BCTRLSENSOR"/>
</dbReference>
<sequence>MSLQPRRSSVTLFLLVITPVALLVWLGTYLIRDAARSTDSAREAILEERLIVADHQLLHDLRHFTDELDRFGVAEGTALTEAARQVGEHAWVAEVWISAPDAVPTTVVDKKTLTPTAEAQAAPVSAALRDQLRINDIAGPVISTNPQPFVHINTPPDQSSTRISKGVWQTAIKSLNYHLDSGLPIEASFASGWHVSDGDFIYWRLVGDEILCARVDGRKLGPSLFARLPLPGMENYAGRLTLTTTTGIPLHGWGLSLAGPELAASRRLCSAPLNQWQLSYTPTLHEFPKPYLFPIMLGVGSGCLLVWALAWTFFRENAREIRVAQQRVSFVNQISHELKTPLTNIRLYTEMASHRIEQAGDTIGKRHLGVVETEVARLDRLIQNVLIYARQQRDKLNVQPRPISLDHVVERAVNHWRLLLERKGFELDTRLVGPNEMTADPDAIEQILGNLISNVDKYAAYGKYIAVRTEQDVEKSVARVIVEDRGPGIPLSKRNMVFEPFERLRSDLNEGVSGTGIGLTISRELAELHGGSLDVCPNYKEGSRFILTLPLQAKKS</sequence>
<dbReference type="PANTHER" id="PTHR43547">
    <property type="entry name" value="TWO-COMPONENT HISTIDINE KINASE"/>
    <property type="match status" value="1"/>
</dbReference>
<dbReference type="InterPro" id="IPR036097">
    <property type="entry name" value="HisK_dim/P_sf"/>
</dbReference>